<evidence type="ECO:0000313" key="1">
    <source>
        <dbReference type="EMBL" id="QAZ66744.1"/>
    </source>
</evidence>
<dbReference type="RefSeq" id="WP_129350421.1">
    <property type="nucleotide sequence ID" value="NZ_CP026538.1"/>
</dbReference>
<dbReference type="KEGG" id="dcb:C3Y92_05600"/>
<dbReference type="EMBL" id="CP026538">
    <property type="protein sequence ID" value="QAZ66744.1"/>
    <property type="molecule type" value="Genomic_DNA"/>
</dbReference>
<evidence type="ECO:0000313" key="2">
    <source>
        <dbReference type="Proteomes" id="UP000293296"/>
    </source>
</evidence>
<sequence>MIQASSVQEILYNFSMFSFREFAAKSKTVPLCEHAESRVFKMLLKSDKITATEATMLSDKDKKVLFELLTQHIMFLELAPDFTFPDGLLDGSSGMELGLPLLTYIHETAWLFPKPTQESS</sequence>
<proteinExistence type="predicted"/>
<gene>
    <name evidence="1" type="ORF">C3Y92_05600</name>
</gene>
<reference evidence="1 2" key="1">
    <citation type="submission" date="2018-02" db="EMBL/GenBank/DDBJ databases">
        <title>Genome sequence of Desulfovibrio carbinolicus DSM 3852.</title>
        <authorList>
            <person name="Wilbanks E."/>
            <person name="Skennerton C.T."/>
            <person name="Orphan V.J."/>
        </authorList>
    </citation>
    <scope>NUCLEOTIDE SEQUENCE [LARGE SCALE GENOMIC DNA]</scope>
    <source>
        <strain evidence="1 2">DSM 3852</strain>
    </source>
</reference>
<dbReference type="AlphaFoldDB" id="A0A4P6HJU5"/>
<accession>A0A4P6HJU5</accession>
<organism evidence="1 2">
    <name type="scientific">Solidesulfovibrio carbinolicus</name>
    <dbReference type="NCBI Taxonomy" id="296842"/>
    <lineage>
        <taxon>Bacteria</taxon>
        <taxon>Pseudomonadati</taxon>
        <taxon>Thermodesulfobacteriota</taxon>
        <taxon>Desulfovibrionia</taxon>
        <taxon>Desulfovibrionales</taxon>
        <taxon>Desulfovibrionaceae</taxon>
        <taxon>Solidesulfovibrio</taxon>
    </lineage>
</organism>
<keyword evidence="2" id="KW-1185">Reference proteome</keyword>
<dbReference type="Proteomes" id="UP000293296">
    <property type="component" value="Chromosome"/>
</dbReference>
<protein>
    <submittedName>
        <fullName evidence="1">Uncharacterized protein</fullName>
    </submittedName>
</protein>
<name>A0A4P6HJU5_9BACT</name>